<dbReference type="Pfam" id="PF04307">
    <property type="entry name" value="YdjM"/>
    <property type="match status" value="1"/>
</dbReference>
<dbReference type="RefSeq" id="WP_023842816.1">
    <property type="nucleotide sequence ID" value="NC_022995.1"/>
</dbReference>
<dbReference type="GO" id="GO:0016787">
    <property type="term" value="F:hydrolase activity"/>
    <property type="evidence" value="ECO:0007669"/>
    <property type="project" value="UniProtKB-KW"/>
</dbReference>
<keyword evidence="2" id="KW-0378">Hydrolase</keyword>
<keyword evidence="1" id="KW-0812">Transmembrane</keyword>
<keyword evidence="2" id="KW-0614">Plasmid</keyword>
<dbReference type="AlphaFoldDB" id="V5YQS5"/>
<reference evidence="2" key="1">
    <citation type="journal article" date="2014" name="Microbiology">
        <title>A 2,4-dichlorophenoxyacetic acid degradation plasmid pM7012 discloses distribution of an unclassified megaplasmid group across bacterial species.</title>
        <authorList>
            <person name="Sakai Y."/>
            <person name="Ogawa N."/>
            <person name="Shimomura Y."/>
            <person name="Fujii T."/>
        </authorList>
    </citation>
    <scope>NUCLEOTIDE SEQUENCE</scope>
    <source>
        <strain evidence="2">M701</strain>
    </source>
</reference>
<accession>V5YQS5</accession>
<dbReference type="EMBL" id="AB853026">
    <property type="protein sequence ID" value="BAO19276.1"/>
    <property type="molecule type" value="Genomic_DNA"/>
</dbReference>
<keyword evidence="1" id="KW-0472">Membrane</keyword>
<proteinExistence type="predicted"/>
<name>V5YQS5_9BURK</name>
<reference evidence="2" key="2">
    <citation type="submission" date="2024-06" db="EMBL/GenBank/DDBJ databases">
        <authorList>
            <person name="Sakai Y."/>
            <person name="Fujii T."/>
        </authorList>
    </citation>
    <scope>NUCLEOTIDE SEQUENCE</scope>
    <source>
        <strain evidence="2">M701</strain>
        <plasmid evidence="2">pM7012</plasmid>
    </source>
</reference>
<feature type="transmembrane region" description="Helical" evidence="1">
    <location>
        <begin position="68"/>
        <end position="84"/>
    </location>
</feature>
<evidence type="ECO:0000313" key="2">
    <source>
        <dbReference type="EMBL" id="BAO19276.1"/>
    </source>
</evidence>
<keyword evidence="1" id="KW-1133">Transmembrane helix</keyword>
<protein>
    <submittedName>
        <fullName evidence="2">Membrane-bound metal-dependent hydrolase</fullName>
    </submittedName>
</protein>
<dbReference type="InterPro" id="IPR007404">
    <property type="entry name" value="YdjM-like"/>
</dbReference>
<organism evidence="2">
    <name type="scientific">Burkholderia sp. M701</name>
    <dbReference type="NCBI Taxonomy" id="326454"/>
    <lineage>
        <taxon>Bacteria</taxon>
        <taxon>Pseudomonadati</taxon>
        <taxon>Pseudomonadota</taxon>
        <taxon>Betaproteobacteria</taxon>
        <taxon>Burkholderiales</taxon>
        <taxon>Burkholderiaceae</taxon>
        <taxon>Burkholderia</taxon>
    </lineage>
</organism>
<feature type="transmembrane region" description="Helical" evidence="1">
    <location>
        <begin position="91"/>
        <end position="110"/>
    </location>
</feature>
<sequence length="134" mass="15654">MSSKPVHYTAGAVLGAGAAWQTWNFFEPWQVALVFAGCLCGSSSPDFLELPWWSWFGTRHSLIPHRTITHWMLAWVILTAWVWLRLWREPSFWWCIAAGFCASSLLHVLMDYNTPMGVPVFHPWKRTRRRNAHR</sequence>
<evidence type="ECO:0000256" key="1">
    <source>
        <dbReference type="SAM" id="Phobius"/>
    </source>
</evidence>
<geneLocation type="plasmid" evidence="2">
    <name>pM7012</name>
</geneLocation>